<evidence type="ECO:0000256" key="12">
    <source>
        <dbReference type="RuleBase" id="RU003960"/>
    </source>
</evidence>
<dbReference type="GO" id="GO:0000103">
    <property type="term" value="P:sulfate assimilation"/>
    <property type="evidence" value="ECO:0007669"/>
    <property type="project" value="InterPro"/>
</dbReference>
<name>A0AAI9T0Y0_9ASCO</name>
<evidence type="ECO:0000313" key="16">
    <source>
        <dbReference type="Proteomes" id="UP001202479"/>
    </source>
</evidence>
<dbReference type="InterPro" id="IPR012066">
    <property type="entry name" value="Met1_fungi"/>
</dbReference>
<dbReference type="PIRSF" id="PIRSF036555">
    <property type="entry name" value="SUMT_yeast"/>
    <property type="match status" value="1"/>
</dbReference>
<dbReference type="GO" id="GO:0019354">
    <property type="term" value="P:siroheme biosynthetic process"/>
    <property type="evidence" value="ECO:0007669"/>
    <property type="project" value="InterPro"/>
</dbReference>
<evidence type="ECO:0000256" key="10">
    <source>
        <dbReference type="ARBA" id="ARBA00052360"/>
    </source>
</evidence>
<evidence type="ECO:0000259" key="13">
    <source>
        <dbReference type="Pfam" id="PF00590"/>
    </source>
</evidence>
<comment type="caution">
    <text evidence="15">The sequence shown here is derived from an EMBL/GenBank/DDBJ whole genome shotgun (WGS) entry which is preliminary data.</text>
</comment>
<keyword evidence="6" id="KW-0560">Oxidoreductase</keyword>
<comment type="catalytic activity">
    <reaction evidence="10">
        <text>uroporphyrinogen III + 2 S-adenosyl-L-methionine = precorrin-2 + 2 S-adenosyl-L-homocysteine + H(+)</text>
        <dbReference type="Rhea" id="RHEA:32459"/>
        <dbReference type="ChEBI" id="CHEBI:15378"/>
        <dbReference type="ChEBI" id="CHEBI:57308"/>
        <dbReference type="ChEBI" id="CHEBI:57856"/>
        <dbReference type="ChEBI" id="CHEBI:58827"/>
        <dbReference type="ChEBI" id="CHEBI:59789"/>
        <dbReference type="EC" id="2.1.1.107"/>
    </reaction>
</comment>
<dbReference type="InterPro" id="IPR000878">
    <property type="entry name" value="4pyrrol_Mease"/>
</dbReference>
<dbReference type="NCBIfam" id="TIGR01469">
    <property type="entry name" value="cobA_cysG_Cterm"/>
    <property type="match status" value="1"/>
</dbReference>
<evidence type="ECO:0000256" key="9">
    <source>
        <dbReference type="ARBA" id="ARBA00023244"/>
    </source>
</evidence>
<keyword evidence="2 12" id="KW-0489">Methyltransferase</keyword>
<dbReference type="CDD" id="cd11642">
    <property type="entry name" value="SUMT"/>
    <property type="match status" value="1"/>
</dbReference>
<comment type="function">
    <text evidence="11">Siroheme synthase involved in methionine biosynthesis.</text>
</comment>
<dbReference type="GeneID" id="73377990"/>
<dbReference type="Gene3D" id="3.30.950.10">
    <property type="entry name" value="Methyltransferase, Cobalt-precorrin-4 Transmethylase, Domain 2"/>
    <property type="match status" value="1"/>
</dbReference>
<dbReference type="FunFam" id="3.30.950.10:FF:000005">
    <property type="entry name" value="Uroporphyrin-III c-methyltransferase, putative"/>
    <property type="match status" value="1"/>
</dbReference>
<dbReference type="Gene3D" id="3.40.50.720">
    <property type="entry name" value="NAD(P)-binding Rossmann-like Domain"/>
    <property type="match status" value="1"/>
</dbReference>
<evidence type="ECO:0000256" key="6">
    <source>
        <dbReference type="ARBA" id="ARBA00023002"/>
    </source>
</evidence>
<dbReference type="FunFam" id="3.40.1010.10:FF:000006">
    <property type="entry name" value="Siroheme synthase, putative"/>
    <property type="match status" value="1"/>
</dbReference>
<dbReference type="GO" id="GO:0009086">
    <property type="term" value="P:methionine biosynthetic process"/>
    <property type="evidence" value="ECO:0007669"/>
    <property type="project" value="UniProtKB-KW"/>
</dbReference>
<dbReference type="Pfam" id="PF13241">
    <property type="entry name" value="NAD_binding_7"/>
    <property type="match status" value="1"/>
</dbReference>
<reference evidence="15" key="1">
    <citation type="journal article" date="2022" name="DNA Res.">
        <title>Genome analysis of five recently described species of the CUG-Ser clade uncovers Candida theae as a new hybrid lineage with pathogenic potential in the Candida parapsilosis species complex.</title>
        <authorList>
            <person name="Mixao V."/>
            <person name="Del Olmo V."/>
            <person name="Hegedusova E."/>
            <person name="Saus E."/>
            <person name="Pryszcz L."/>
            <person name="Cillingova A."/>
            <person name="Nosek J."/>
            <person name="Gabaldon T."/>
        </authorList>
    </citation>
    <scope>NUCLEOTIDE SEQUENCE</scope>
    <source>
        <strain evidence="15">CBS 10844</strain>
    </source>
</reference>
<evidence type="ECO:0000256" key="8">
    <source>
        <dbReference type="ARBA" id="ARBA00023167"/>
    </source>
</evidence>
<dbReference type="SUPFAM" id="SSF75615">
    <property type="entry name" value="Siroheme synthase middle domains-like"/>
    <property type="match status" value="1"/>
</dbReference>
<dbReference type="InterPro" id="IPR014777">
    <property type="entry name" value="4pyrrole_Mease_sub1"/>
</dbReference>
<dbReference type="Proteomes" id="UP001202479">
    <property type="component" value="Unassembled WGS sequence"/>
</dbReference>
<evidence type="ECO:0000256" key="3">
    <source>
        <dbReference type="ARBA" id="ARBA00022605"/>
    </source>
</evidence>
<protein>
    <submittedName>
        <fullName evidence="15">MET1</fullName>
    </submittedName>
</protein>
<comment type="similarity">
    <text evidence="1 12">Belongs to the precorrin methyltransferase family.</text>
</comment>
<dbReference type="PROSITE" id="PS00839">
    <property type="entry name" value="SUMT_1"/>
    <property type="match status" value="1"/>
</dbReference>
<keyword evidence="5" id="KW-0949">S-adenosyl-L-methionine</keyword>
<sequence>MVNLLASLNSADEIHLLIGYSNITNSRVTSIINAKAIPILIVPEGSKLSPSITTHCNEEKLKILIDNDFSESNIRKHLTTLGRSEVNKIVDKVFVTLSQAQLETKQYIYRQCRALRIPINTTDCPELCTFTLLSTHSQGDFQMGVTTNGKGCKLASRLRRELVSHLPPNVDKICDKVGDLRKQIQEQDKILLEELEVGEHDDDSITSHKFNSLVHEFDQTQEEIKLRRNRWLSQIVEYYPLSKLADLSIKDLKTIYKESSLKDTIAQENVAHLSKKGKITLVGSGPGSVSLLTVGALQAINQADLILADKLVPQQVLDLIPKTHGPKLFIARKFPGNAEKAQEELLAMALDGLKQNQFVLRLKQGDPYIFGRGGEEYTFFQERGYEPTVVPGISSALAAPVLAQIPMTHRDVADQVLICTGTGRKGAVPNLPFFEPSRTTIFLMALHRIVDLIPLLIEQKGWVRDLPVAIIERASCPDQRVIRTTLEKVAEAVETCGSRPPGLLVTGYACNVIYKQLAEETTKVEEGFECGFDISKLLVA</sequence>
<evidence type="ECO:0000256" key="5">
    <source>
        <dbReference type="ARBA" id="ARBA00022691"/>
    </source>
</evidence>
<keyword evidence="9" id="KW-0627">Porphyrin biosynthesis</keyword>
<dbReference type="InterPro" id="IPR050161">
    <property type="entry name" value="Siro_Cobalamin_biosynth"/>
</dbReference>
<dbReference type="PANTHER" id="PTHR45790:SF6">
    <property type="entry name" value="UROPORPHYRINOGEN-III C-METHYLTRANSFERASE"/>
    <property type="match status" value="1"/>
</dbReference>
<dbReference type="AlphaFoldDB" id="A0AAI9T0Y0"/>
<keyword evidence="8" id="KW-0486">Methionine biosynthesis</keyword>
<organism evidence="15 16">
    <name type="scientific">Candida oxycetoniae</name>
    <dbReference type="NCBI Taxonomy" id="497107"/>
    <lineage>
        <taxon>Eukaryota</taxon>
        <taxon>Fungi</taxon>
        <taxon>Dikarya</taxon>
        <taxon>Ascomycota</taxon>
        <taxon>Saccharomycotina</taxon>
        <taxon>Pichiomycetes</taxon>
        <taxon>Debaryomycetaceae</taxon>
        <taxon>Candida/Lodderomyces clade</taxon>
        <taxon>Candida</taxon>
    </lineage>
</organism>
<dbReference type="GO" id="GO:0004851">
    <property type="term" value="F:uroporphyrin-III C-methyltransferase activity"/>
    <property type="evidence" value="ECO:0007669"/>
    <property type="project" value="UniProtKB-EC"/>
</dbReference>
<dbReference type="PROSITE" id="PS00840">
    <property type="entry name" value="SUMT_2"/>
    <property type="match status" value="1"/>
</dbReference>
<dbReference type="GO" id="GO:0032259">
    <property type="term" value="P:methylation"/>
    <property type="evidence" value="ECO:0007669"/>
    <property type="project" value="UniProtKB-KW"/>
</dbReference>
<dbReference type="PANTHER" id="PTHR45790">
    <property type="entry name" value="SIROHEME SYNTHASE-RELATED"/>
    <property type="match status" value="1"/>
</dbReference>
<evidence type="ECO:0000256" key="11">
    <source>
        <dbReference type="ARBA" id="ARBA00055636"/>
    </source>
</evidence>
<evidence type="ECO:0000256" key="7">
    <source>
        <dbReference type="ARBA" id="ARBA00023027"/>
    </source>
</evidence>
<dbReference type="GO" id="GO:0016491">
    <property type="term" value="F:oxidoreductase activity"/>
    <property type="evidence" value="ECO:0007669"/>
    <property type="project" value="UniProtKB-KW"/>
</dbReference>
<evidence type="ECO:0000256" key="1">
    <source>
        <dbReference type="ARBA" id="ARBA00005879"/>
    </source>
</evidence>
<dbReference type="InterPro" id="IPR028281">
    <property type="entry name" value="Sirohaem_synthase_central"/>
</dbReference>
<feature type="domain" description="Siroheme synthase central" evidence="14">
    <location>
        <begin position="138"/>
        <end position="165"/>
    </location>
</feature>
<keyword evidence="3" id="KW-0028">Amino-acid biosynthesis</keyword>
<dbReference type="Gene3D" id="3.40.1010.10">
    <property type="entry name" value="Cobalt-precorrin-4 Transmethylase, Domain 1"/>
    <property type="match status" value="1"/>
</dbReference>
<keyword evidence="16" id="KW-1185">Reference proteome</keyword>
<dbReference type="SUPFAM" id="SSF53790">
    <property type="entry name" value="Tetrapyrrole methylase"/>
    <property type="match status" value="1"/>
</dbReference>
<evidence type="ECO:0000313" key="15">
    <source>
        <dbReference type="EMBL" id="KAI3406768.2"/>
    </source>
</evidence>
<dbReference type="EMBL" id="JAHUZD010000021">
    <property type="protein sequence ID" value="KAI3406768.2"/>
    <property type="molecule type" value="Genomic_DNA"/>
</dbReference>
<dbReference type="InterPro" id="IPR003043">
    <property type="entry name" value="Uropor_MeTrfase_CS"/>
</dbReference>
<gene>
    <name evidence="15" type="ORF">KGF56_000373</name>
</gene>
<evidence type="ECO:0000259" key="14">
    <source>
        <dbReference type="Pfam" id="PF14824"/>
    </source>
</evidence>
<dbReference type="Pfam" id="PF00590">
    <property type="entry name" value="TP_methylase"/>
    <property type="match status" value="1"/>
</dbReference>
<feature type="domain" description="Tetrapyrrole methylase" evidence="13">
    <location>
        <begin position="278"/>
        <end position="489"/>
    </location>
</feature>
<evidence type="ECO:0000256" key="4">
    <source>
        <dbReference type="ARBA" id="ARBA00022679"/>
    </source>
</evidence>
<dbReference type="RefSeq" id="XP_049182513.1">
    <property type="nucleotide sequence ID" value="XM_049325075.1"/>
</dbReference>
<dbReference type="InterPro" id="IPR035996">
    <property type="entry name" value="4pyrrol_Methylase_sf"/>
</dbReference>
<evidence type="ECO:0000256" key="2">
    <source>
        <dbReference type="ARBA" id="ARBA00022603"/>
    </source>
</evidence>
<accession>A0AAI9T0Y0</accession>
<proteinExistence type="inferred from homology"/>
<dbReference type="Pfam" id="PF14824">
    <property type="entry name" value="Sirohm_synth_M"/>
    <property type="match status" value="1"/>
</dbReference>
<dbReference type="InterPro" id="IPR014776">
    <property type="entry name" value="4pyrrole_Mease_sub2"/>
</dbReference>
<keyword evidence="4 12" id="KW-0808">Transferase</keyword>
<dbReference type="InterPro" id="IPR006366">
    <property type="entry name" value="CobA/CysG_C"/>
</dbReference>
<keyword evidence="7" id="KW-0520">NAD</keyword>